<sequence>MEQIYKLNIDDLPDEVLELIISFLPPYKDLHECMLVCKRWRDCVLNVTRTKGRNFNRAIAEFNILWKTITPEAMAPTITKRYSHAAAIHNNSMYVFGGCACSMTTFNDLWRLDLSKRQWVRPLTMGTYPSPKACSTMVCYKDTLVLFGGWTYPSAFPLHQTWYLFNELHTYDIIENQWSSISNEVTPPPTAGHSVTIQKEWMVMYGGLQRASNAVHSIKTSDIWKLNLETLTWHKQETGIIKPPGRYGHSQTWLDDNNLLIMGGSGGPSVNYSDAWRLTLTDNLWTWVQVEMRSITEAPDNLWCNPACRVDNKIIVLSRSKESTEIPPFMYISKGVWVSREEAERSQRGQQHRIDLAHRQVDRDENVNGRRGVLKGTKKSNPVEVVVAGSSGVQNNRPEDRSIRMAAFATEKKPEEDVDKQVRQEKIKKAEEAWKKALKAKENAQRVRPRKILGLYVLDITHALDEKPYVTWLPPTDGGLNCEGPEETVLYTLLQGNSELIMFGGIQKDASSVACTTNLSNQVSNSLHFLTAPSYQF</sequence>
<dbReference type="SUPFAM" id="SSF81383">
    <property type="entry name" value="F-box domain"/>
    <property type="match status" value="1"/>
</dbReference>
<dbReference type="InterPro" id="IPR001810">
    <property type="entry name" value="F-box_dom"/>
</dbReference>
<dbReference type="InterPro" id="IPR015915">
    <property type="entry name" value="Kelch-typ_b-propeller"/>
</dbReference>
<name>A0ABM1M020_NICVS</name>
<dbReference type="Pfam" id="PF12937">
    <property type="entry name" value="F-box-like"/>
    <property type="match status" value="1"/>
</dbReference>
<protein>
    <submittedName>
        <fullName evidence="3">F-box only protein 42</fullName>
    </submittedName>
</protein>
<dbReference type="RefSeq" id="XP_017767920.1">
    <property type="nucleotide sequence ID" value="XM_017912431.1"/>
</dbReference>
<dbReference type="SUPFAM" id="SSF117281">
    <property type="entry name" value="Kelch motif"/>
    <property type="match status" value="1"/>
</dbReference>
<dbReference type="InterPro" id="IPR052821">
    <property type="entry name" value="F-box_only_SRC"/>
</dbReference>
<proteinExistence type="predicted"/>
<evidence type="ECO:0000259" key="1">
    <source>
        <dbReference type="PROSITE" id="PS50181"/>
    </source>
</evidence>
<dbReference type="Pfam" id="PF13415">
    <property type="entry name" value="Beta-prop_FBX42"/>
    <property type="match status" value="1"/>
</dbReference>
<accession>A0ABM1M020</accession>
<feature type="domain" description="F-box" evidence="1">
    <location>
        <begin position="6"/>
        <end position="58"/>
    </location>
</feature>
<dbReference type="PANTHER" id="PTHR46432">
    <property type="entry name" value="F-BOX ONLY PROTEIN 42"/>
    <property type="match status" value="1"/>
</dbReference>
<dbReference type="CDD" id="cd22110">
    <property type="entry name" value="F-box_FBXO42"/>
    <property type="match status" value="1"/>
</dbReference>
<gene>
    <name evidence="3" type="primary">LOC108556353</name>
</gene>
<organism evidence="2 3">
    <name type="scientific">Nicrophorus vespilloides</name>
    <name type="common">Boreal carrion beetle</name>
    <dbReference type="NCBI Taxonomy" id="110193"/>
    <lineage>
        <taxon>Eukaryota</taxon>
        <taxon>Metazoa</taxon>
        <taxon>Ecdysozoa</taxon>
        <taxon>Arthropoda</taxon>
        <taxon>Hexapoda</taxon>
        <taxon>Insecta</taxon>
        <taxon>Pterygota</taxon>
        <taxon>Neoptera</taxon>
        <taxon>Endopterygota</taxon>
        <taxon>Coleoptera</taxon>
        <taxon>Polyphaga</taxon>
        <taxon>Staphyliniformia</taxon>
        <taxon>Silphidae</taxon>
        <taxon>Nicrophorinae</taxon>
        <taxon>Nicrophorus</taxon>
    </lineage>
</organism>
<reference evidence="3" key="1">
    <citation type="submission" date="2025-08" db="UniProtKB">
        <authorList>
            <consortium name="RefSeq"/>
        </authorList>
    </citation>
    <scope>IDENTIFICATION</scope>
    <source>
        <tissue evidence="3">Whole Larva</tissue>
    </source>
</reference>
<keyword evidence="2" id="KW-1185">Reference proteome</keyword>
<dbReference type="GeneID" id="108556353"/>
<dbReference type="Gene3D" id="2.120.10.80">
    <property type="entry name" value="Kelch-type beta propeller"/>
    <property type="match status" value="1"/>
</dbReference>
<evidence type="ECO:0000313" key="3">
    <source>
        <dbReference type="RefSeq" id="XP_017767920.1"/>
    </source>
</evidence>
<evidence type="ECO:0000313" key="2">
    <source>
        <dbReference type="Proteomes" id="UP000695000"/>
    </source>
</evidence>
<dbReference type="InterPro" id="IPR036047">
    <property type="entry name" value="F-box-like_dom_sf"/>
</dbReference>
<dbReference type="Proteomes" id="UP000695000">
    <property type="component" value="Unplaced"/>
</dbReference>
<dbReference type="PROSITE" id="PS50181">
    <property type="entry name" value="FBOX"/>
    <property type="match status" value="1"/>
</dbReference>
<dbReference type="SMART" id="SM00256">
    <property type="entry name" value="FBOX"/>
    <property type="match status" value="1"/>
</dbReference>
<dbReference type="Gene3D" id="1.20.1280.50">
    <property type="match status" value="1"/>
</dbReference>
<dbReference type="PANTHER" id="PTHR46432:SF1">
    <property type="entry name" value="F-BOX ONLY PROTEIN 42"/>
    <property type="match status" value="1"/>
</dbReference>